<gene>
    <name evidence="2" type="ORF">IFM89_036486</name>
</gene>
<evidence type="ECO:0000313" key="3">
    <source>
        <dbReference type="Proteomes" id="UP000631114"/>
    </source>
</evidence>
<sequence length="71" mass="8166">RYSLPAGLACLPILSHLKRSMGNVVFYIYNSAYMNLTVSIFAIAEFTPLKQWGTNVVRIDLRGDFRVQWKN</sequence>
<name>A0A835IT18_9MAGN</name>
<accession>A0A835IT18</accession>
<proteinExistence type="predicted"/>
<keyword evidence="1" id="KW-0472">Membrane</keyword>
<protein>
    <submittedName>
        <fullName evidence="2">Uncharacterized protein</fullName>
    </submittedName>
</protein>
<feature type="transmembrane region" description="Helical" evidence="1">
    <location>
        <begin position="24"/>
        <end position="44"/>
    </location>
</feature>
<reference evidence="2 3" key="1">
    <citation type="submission" date="2020-10" db="EMBL/GenBank/DDBJ databases">
        <title>The Coptis chinensis genome and diversification of protoberbering-type alkaloids.</title>
        <authorList>
            <person name="Wang B."/>
            <person name="Shu S."/>
            <person name="Song C."/>
            <person name="Liu Y."/>
        </authorList>
    </citation>
    <scope>NUCLEOTIDE SEQUENCE [LARGE SCALE GENOMIC DNA]</scope>
    <source>
        <strain evidence="2">HL-2020</strain>
        <tissue evidence="2">Leaf</tissue>
    </source>
</reference>
<keyword evidence="1" id="KW-0812">Transmembrane</keyword>
<keyword evidence="3" id="KW-1185">Reference proteome</keyword>
<feature type="non-terminal residue" evidence="2">
    <location>
        <position position="1"/>
    </location>
</feature>
<keyword evidence="1" id="KW-1133">Transmembrane helix</keyword>
<dbReference type="AlphaFoldDB" id="A0A835IT18"/>
<comment type="caution">
    <text evidence="2">The sequence shown here is derived from an EMBL/GenBank/DDBJ whole genome shotgun (WGS) entry which is preliminary data.</text>
</comment>
<dbReference type="Proteomes" id="UP000631114">
    <property type="component" value="Unassembled WGS sequence"/>
</dbReference>
<dbReference type="EMBL" id="JADFTS010000002">
    <property type="protein sequence ID" value="KAF9623089.1"/>
    <property type="molecule type" value="Genomic_DNA"/>
</dbReference>
<organism evidence="2 3">
    <name type="scientific">Coptis chinensis</name>
    <dbReference type="NCBI Taxonomy" id="261450"/>
    <lineage>
        <taxon>Eukaryota</taxon>
        <taxon>Viridiplantae</taxon>
        <taxon>Streptophyta</taxon>
        <taxon>Embryophyta</taxon>
        <taxon>Tracheophyta</taxon>
        <taxon>Spermatophyta</taxon>
        <taxon>Magnoliopsida</taxon>
        <taxon>Ranunculales</taxon>
        <taxon>Ranunculaceae</taxon>
        <taxon>Coptidoideae</taxon>
        <taxon>Coptis</taxon>
    </lineage>
</organism>
<evidence type="ECO:0000313" key="2">
    <source>
        <dbReference type="EMBL" id="KAF9623089.1"/>
    </source>
</evidence>
<evidence type="ECO:0000256" key="1">
    <source>
        <dbReference type="SAM" id="Phobius"/>
    </source>
</evidence>